<evidence type="ECO:0000313" key="1">
    <source>
        <dbReference type="EMBL" id="MST31726.1"/>
    </source>
</evidence>
<evidence type="ECO:0000313" key="2">
    <source>
        <dbReference type="Proteomes" id="UP000437736"/>
    </source>
</evidence>
<dbReference type="Proteomes" id="UP000437736">
    <property type="component" value="Unassembled WGS sequence"/>
</dbReference>
<proteinExistence type="predicted"/>
<protein>
    <submittedName>
        <fullName evidence="1">Uncharacterized protein</fullName>
    </submittedName>
</protein>
<sequence length="86" mass="9497">MRAVERYGKDGPVDEQLAALSEGAEEARVRSLVSETPLAHREHLEAKRHVDALERARRSLQSTVDGLRAAQDELLDRLLADDAAHG</sequence>
<reference evidence="1 2" key="1">
    <citation type="submission" date="2019-11" db="EMBL/GenBank/DDBJ databases">
        <title>Acidiferrimicrobium australis gen. nov., sp. nov., an acidophilic and obligately heterotrophic, member of the Actinobacteria that catalyses dissimilatory oxido- reduction of iron isolated from metal-rich acidic water in Chile.</title>
        <authorList>
            <person name="Gonzalez D."/>
            <person name="Huber K."/>
            <person name="Hedrich S."/>
            <person name="Rojas-Villalobos C."/>
            <person name="Quatrini R."/>
            <person name="Dinamarca M.A."/>
            <person name="Schwarz A."/>
            <person name="Canales C."/>
            <person name="Nancucheo I."/>
        </authorList>
    </citation>
    <scope>NUCLEOTIDE SEQUENCE [LARGE SCALE GENOMIC DNA]</scope>
    <source>
        <strain evidence="1 2">USS-CCA1</strain>
    </source>
</reference>
<accession>A0ABW9QPZ7</accession>
<gene>
    <name evidence="1" type="ORF">GHK86_03150</name>
</gene>
<dbReference type="EMBL" id="WJHE01000125">
    <property type="protein sequence ID" value="MST31726.1"/>
    <property type="molecule type" value="Genomic_DNA"/>
</dbReference>
<keyword evidence="2" id="KW-1185">Reference proteome</keyword>
<name>A0ABW9QPZ7_9ACTN</name>
<organism evidence="1 2">
    <name type="scientific">Acidiferrimicrobium australe</name>
    <dbReference type="NCBI Taxonomy" id="2664430"/>
    <lineage>
        <taxon>Bacteria</taxon>
        <taxon>Bacillati</taxon>
        <taxon>Actinomycetota</taxon>
        <taxon>Acidimicrobiia</taxon>
        <taxon>Acidimicrobiales</taxon>
        <taxon>Acidimicrobiaceae</taxon>
        <taxon>Acidiferrimicrobium</taxon>
    </lineage>
</organism>
<comment type="caution">
    <text evidence="1">The sequence shown here is derived from an EMBL/GenBank/DDBJ whole genome shotgun (WGS) entry which is preliminary data.</text>
</comment>